<dbReference type="Pfam" id="PF00356">
    <property type="entry name" value="LacI"/>
    <property type="match status" value="1"/>
</dbReference>
<dbReference type="Gene3D" id="1.10.260.40">
    <property type="entry name" value="lambda repressor-like DNA-binding domains"/>
    <property type="match status" value="1"/>
</dbReference>
<dbReference type="PROSITE" id="PS00356">
    <property type="entry name" value="HTH_LACI_1"/>
    <property type="match status" value="1"/>
</dbReference>
<organism evidence="6">
    <name type="scientific">Isoptericola variabilis (strain 225)</name>
    <dbReference type="NCBI Taxonomy" id="743718"/>
    <lineage>
        <taxon>Bacteria</taxon>
        <taxon>Bacillati</taxon>
        <taxon>Actinomycetota</taxon>
        <taxon>Actinomycetes</taxon>
        <taxon>Micrococcales</taxon>
        <taxon>Promicromonosporaceae</taxon>
        <taxon>Isoptericola</taxon>
    </lineage>
</organism>
<evidence type="ECO:0000313" key="6">
    <source>
        <dbReference type="Proteomes" id="UP000009236"/>
    </source>
</evidence>
<dbReference type="HOGENOM" id="CLU_037628_6_4_11"/>
<protein>
    <submittedName>
        <fullName evidence="5">Transcriptional regulator, LacI family</fullName>
    </submittedName>
</protein>
<name>F6FU93_ISOV2</name>
<gene>
    <name evidence="5" type="ordered locus">Isova_0492</name>
</gene>
<keyword evidence="6" id="KW-1185">Reference proteome</keyword>
<evidence type="ECO:0000256" key="1">
    <source>
        <dbReference type="ARBA" id="ARBA00023015"/>
    </source>
</evidence>
<dbReference type="SUPFAM" id="SSF47413">
    <property type="entry name" value="lambda repressor-like DNA-binding domains"/>
    <property type="match status" value="1"/>
</dbReference>
<dbReference type="eggNOG" id="COG1609">
    <property type="taxonomic scope" value="Bacteria"/>
</dbReference>
<proteinExistence type="predicted"/>
<dbReference type="Pfam" id="PF13377">
    <property type="entry name" value="Peripla_BP_3"/>
    <property type="match status" value="1"/>
</dbReference>
<dbReference type="KEGG" id="iva:Isova_0492"/>
<evidence type="ECO:0000256" key="2">
    <source>
        <dbReference type="ARBA" id="ARBA00023125"/>
    </source>
</evidence>
<dbReference type="EMBL" id="CP002810">
    <property type="protein sequence ID" value="AEG43289.1"/>
    <property type="molecule type" value="Genomic_DNA"/>
</dbReference>
<dbReference type="STRING" id="743718.Isova_0492"/>
<dbReference type="PROSITE" id="PS50932">
    <property type="entry name" value="HTH_LACI_2"/>
    <property type="match status" value="1"/>
</dbReference>
<feature type="domain" description="HTH lacI-type" evidence="4">
    <location>
        <begin position="4"/>
        <end position="59"/>
    </location>
</feature>
<dbReference type="PANTHER" id="PTHR30146:SF109">
    <property type="entry name" value="HTH-TYPE TRANSCRIPTIONAL REGULATOR GALS"/>
    <property type="match status" value="1"/>
</dbReference>
<dbReference type="InterPro" id="IPR000843">
    <property type="entry name" value="HTH_LacI"/>
</dbReference>
<dbReference type="InterPro" id="IPR010982">
    <property type="entry name" value="Lambda_DNA-bd_dom_sf"/>
</dbReference>
<dbReference type="SMART" id="SM00354">
    <property type="entry name" value="HTH_LACI"/>
    <property type="match status" value="1"/>
</dbReference>
<keyword evidence="3" id="KW-0804">Transcription</keyword>
<dbReference type="SUPFAM" id="SSF53822">
    <property type="entry name" value="Periplasmic binding protein-like I"/>
    <property type="match status" value="1"/>
</dbReference>
<dbReference type="RefSeq" id="WP_013837684.1">
    <property type="nucleotide sequence ID" value="NC_015588.1"/>
</dbReference>
<keyword evidence="1" id="KW-0805">Transcription regulation</keyword>
<dbReference type="AlphaFoldDB" id="F6FU93"/>
<dbReference type="Gene3D" id="3.40.50.2300">
    <property type="match status" value="2"/>
</dbReference>
<dbReference type="InterPro" id="IPR046335">
    <property type="entry name" value="LacI/GalR-like_sensor"/>
</dbReference>
<dbReference type="GO" id="GO:0003700">
    <property type="term" value="F:DNA-binding transcription factor activity"/>
    <property type="evidence" value="ECO:0007669"/>
    <property type="project" value="TreeGrafter"/>
</dbReference>
<evidence type="ECO:0000313" key="5">
    <source>
        <dbReference type="EMBL" id="AEG43289.1"/>
    </source>
</evidence>
<dbReference type="CDD" id="cd01392">
    <property type="entry name" value="HTH_LacI"/>
    <property type="match status" value="1"/>
</dbReference>
<reference evidence="5 6" key="1">
    <citation type="submission" date="2011-05" db="EMBL/GenBank/DDBJ databases">
        <title>Complete sequence of Isoptericola variabilis 225.</title>
        <authorList>
            <consortium name="US DOE Joint Genome Institute"/>
            <person name="Lucas S."/>
            <person name="Han J."/>
            <person name="Lapidus A."/>
            <person name="Cheng J.-F."/>
            <person name="Goodwin L."/>
            <person name="Pitluck S."/>
            <person name="Peters L."/>
            <person name="Mikhailova N."/>
            <person name="Zeytun A."/>
            <person name="Han C."/>
            <person name="Tapia R."/>
            <person name="Land M."/>
            <person name="Hauser L."/>
            <person name="Kyrpides N."/>
            <person name="Ivanova N."/>
            <person name="Pagani I."/>
            <person name="Siebers A."/>
            <person name="Allgaier M."/>
            <person name="Thelen M."/>
            <person name="Hugenholtz P."/>
            <person name="Gladden J."/>
            <person name="Woyke T."/>
        </authorList>
    </citation>
    <scope>NUCLEOTIDE SEQUENCE [LARGE SCALE GENOMIC DNA]</scope>
    <source>
        <strain evidence="6">225</strain>
    </source>
</reference>
<keyword evidence="2" id="KW-0238">DNA-binding</keyword>
<dbReference type="CDD" id="cd06267">
    <property type="entry name" value="PBP1_LacI_sugar_binding-like"/>
    <property type="match status" value="1"/>
</dbReference>
<sequence>MARARLQDVAQRAGVSLATASRVLNGSDRQPGPQLVERVRAAAAELGYVVNAQAQALARARTGLLGLVVQDISDPYFSTIAAGAQAAARERGRLVLLASTERDPAAERDAVAAFAAHRVDGIVVAGTRWSSDEDAALVAELGAYEAAGGRAVIVGQPLGDARVVRPPNAEGARDLATALLGQGHRRFVVLSGPARVATSQERAGAFAEAVRAGGGDVVATLETEFSRDGGHEIGDELARLVRAEAGEPPCVFAVTDVMAIGVIARLRELGVEVPRDVRVAGFDDVPTLRDHAPALTTVHIPLEEMGRRAVVAAVDDGAAATETVVDHEVVLRESTRP</sequence>
<evidence type="ECO:0000256" key="3">
    <source>
        <dbReference type="ARBA" id="ARBA00023163"/>
    </source>
</evidence>
<accession>F6FU93</accession>
<dbReference type="PANTHER" id="PTHR30146">
    <property type="entry name" value="LACI-RELATED TRANSCRIPTIONAL REPRESSOR"/>
    <property type="match status" value="1"/>
</dbReference>
<dbReference type="Proteomes" id="UP000009236">
    <property type="component" value="Chromosome"/>
</dbReference>
<evidence type="ECO:0000259" key="4">
    <source>
        <dbReference type="PROSITE" id="PS50932"/>
    </source>
</evidence>
<dbReference type="GO" id="GO:0000976">
    <property type="term" value="F:transcription cis-regulatory region binding"/>
    <property type="evidence" value="ECO:0007669"/>
    <property type="project" value="TreeGrafter"/>
</dbReference>
<dbReference type="InterPro" id="IPR028082">
    <property type="entry name" value="Peripla_BP_I"/>
</dbReference>